<keyword evidence="3" id="KW-1185">Reference proteome</keyword>
<feature type="transmembrane region" description="Helical" evidence="1">
    <location>
        <begin position="142"/>
        <end position="166"/>
    </location>
</feature>
<dbReference type="AlphaFoldDB" id="A0A1M6CBZ5"/>
<feature type="transmembrane region" description="Helical" evidence="1">
    <location>
        <begin position="80"/>
        <end position="101"/>
    </location>
</feature>
<gene>
    <name evidence="2" type="ORF">SAMN04488508_10245</name>
</gene>
<reference evidence="3" key="1">
    <citation type="submission" date="2016-11" db="EMBL/GenBank/DDBJ databases">
        <authorList>
            <person name="Varghese N."/>
            <person name="Submissions S."/>
        </authorList>
    </citation>
    <scope>NUCLEOTIDE SEQUENCE [LARGE SCALE GENOMIC DNA]</scope>
    <source>
        <strain evidence="3">DSM 22623</strain>
    </source>
</reference>
<sequence>MENEKPSSKKIIINYGVILGIISVLLGVVIYVTNTYTDPHWSFTLIGILILIAVIVMGIKAYKKSNHGFLELTDALKIGIGIALIGGIIVVIWSFVLTTVIEPEYMQNVLDAQREKLLENPDMTEAMVEQSMSVMEKMSSPMIGAAFSLIGNLFLGFIFSLFAGLAMRQKQELY</sequence>
<keyword evidence="1" id="KW-1133">Transmembrane helix</keyword>
<organism evidence="2 3">
    <name type="scientific">Aquimarina spongiae</name>
    <dbReference type="NCBI Taxonomy" id="570521"/>
    <lineage>
        <taxon>Bacteria</taxon>
        <taxon>Pseudomonadati</taxon>
        <taxon>Bacteroidota</taxon>
        <taxon>Flavobacteriia</taxon>
        <taxon>Flavobacteriales</taxon>
        <taxon>Flavobacteriaceae</taxon>
        <taxon>Aquimarina</taxon>
    </lineage>
</organism>
<dbReference type="OrthoDB" id="1122768at2"/>
<dbReference type="InterPro" id="IPR025250">
    <property type="entry name" value="DUF4199"/>
</dbReference>
<evidence type="ECO:0000313" key="2">
    <source>
        <dbReference type="EMBL" id="SHI58555.1"/>
    </source>
</evidence>
<feature type="transmembrane region" description="Helical" evidence="1">
    <location>
        <begin position="39"/>
        <end position="59"/>
    </location>
</feature>
<keyword evidence="1" id="KW-0472">Membrane</keyword>
<evidence type="ECO:0000313" key="3">
    <source>
        <dbReference type="Proteomes" id="UP000184432"/>
    </source>
</evidence>
<evidence type="ECO:0000256" key="1">
    <source>
        <dbReference type="SAM" id="Phobius"/>
    </source>
</evidence>
<dbReference type="Pfam" id="PF13858">
    <property type="entry name" value="DUF4199"/>
    <property type="match status" value="1"/>
</dbReference>
<dbReference type="STRING" id="570521.SAMN04488508_10245"/>
<dbReference type="EMBL" id="FQYP01000002">
    <property type="protein sequence ID" value="SHI58555.1"/>
    <property type="molecule type" value="Genomic_DNA"/>
</dbReference>
<evidence type="ECO:0008006" key="4">
    <source>
        <dbReference type="Google" id="ProtNLM"/>
    </source>
</evidence>
<accession>A0A1M6CBZ5</accession>
<name>A0A1M6CBZ5_9FLAO</name>
<feature type="transmembrane region" description="Helical" evidence="1">
    <location>
        <begin position="12"/>
        <end position="33"/>
    </location>
</feature>
<dbReference type="Proteomes" id="UP000184432">
    <property type="component" value="Unassembled WGS sequence"/>
</dbReference>
<dbReference type="RefSeq" id="WP_073314561.1">
    <property type="nucleotide sequence ID" value="NZ_FQYP01000002.1"/>
</dbReference>
<keyword evidence="1" id="KW-0812">Transmembrane</keyword>
<proteinExistence type="predicted"/>
<protein>
    <recommendedName>
        <fullName evidence="4">DUF4199 domain-containing protein</fullName>
    </recommendedName>
</protein>